<dbReference type="AlphaFoldDB" id="A0A507CWY8"/>
<proteinExistence type="inferred from homology"/>
<dbReference type="SMART" id="SM00320">
    <property type="entry name" value="WD40"/>
    <property type="match status" value="4"/>
</dbReference>
<evidence type="ECO:0000313" key="7">
    <source>
        <dbReference type="Proteomes" id="UP000317494"/>
    </source>
</evidence>
<keyword evidence="3" id="KW-0677">Repeat</keyword>
<dbReference type="Pfam" id="PF00400">
    <property type="entry name" value="WD40"/>
    <property type="match status" value="1"/>
</dbReference>
<dbReference type="InterPro" id="IPR015943">
    <property type="entry name" value="WD40/YVTN_repeat-like_dom_sf"/>
</dbReference>
<dbReference type="InterPro" id="IPR019775">
    <property type="entry name" value="WD40_repeat_CS"/>
</dbReference>
<gene>
    <name evidence="5" type="ORF">SeLEV6574_g04882</name>
    <name evidence="6" type="ORF">SeMB42_g04433</name>
</gene>
<dbReference type="STRING" id="286115.A0A507CWY8"/>
<protein>
    <submittedName>
        <fullName evidence="5">Uncharacterized protein</fullName>
    </submittedName>
</protein>
<feature type="repeat" description="WD" evidence="4">
    <location>
        <begin position="246"/>
        <end position="288"/>
    </location>
</feature>
<comment type="similarity">
    <text evidence="1">Belongs to the WD repeat EIPR1 family.</text>
</comment>
<keyword evidence="7" id="KW-1185">Reference proteome</keyword>
<dbReference type="InterPro" id="IPR001680">
    <property type="entry name" value="WD40_rpt"/>
</dbReference>
<dbReference type="PROSITE" id="PS50082">
    <property type="entry name" value="WD_REPEATS_2"/>
    <property type="match status" value="2"/>
</dbReference>
<dbReference type="PANTHER" id="PTHR14205:SF15">
    <property type="entry name" value="EARP AND GARP COMPLEX-INTERACTING PROTEIN 1"/>
    <property type="match status" value="1"/>
</dbReference>
<evidence type="ECO:0000256" key="2">
    <source>
        <dbReference type="ARBA" id="ARBA00022574"/>
    </source>
</evidence>
<dbReference type="OrthoDB" id="361494at2759"/>
<reference evidence="7 8" key="1">
    <citation type="journal article" date="2019" name="Sci. Rep.">
        <title>Comparative genomics of chytrid fungi reveal insights into the obligate biotrophic and pathogenic lifestyle of Synchytrium endobioticum.</title>
        <authorList>
            <person name="van de Vossenberg B.T.L.H."/>
            <person name="Warris S."/>
            <person name="Nguyen H.D.T."/>
            <person name="van Gent-Pelzer M.P.E."/>
            <person name="Joly D.L."/>
            <person name="van de Geest H.C."/>
            <person name="Bonants P.J.M."/>
            <person name="Smith D.S."/>
            <person name="Levesque C.A."/>
            <person name="van der Lee T.A.J."/>
        </authorList>
    </citation>
    <scope>NUCLEOTIDE SEQUENCE [LARGE SCALE GENOMIC DNA]</scope>
    <source>
        <strain evidence="5 8">LEV6574</strain>
        <strain evidence="6 7">MB42</strain>
    </source>
</reference>
<evidence type="ECO:0000313" key="6">
    <source>
        <dbReference type="EMBL" id="TPX44104.1"/>
    </source>
</evidence>
<sequence length="941" mass="103197">MVMASAARDHRSDLPSDLWRRSVKNKSASRCSTTAPDGAKWCTKIVSLQASPFLLVSSGAKTKNLFILEHVAPSKFDEDAAQEACINVLSTLSVPHSVYSMHVHKSTLALAGPDGTAQLFEITPADLATKGIGLAHIAAITITTAVSLEAVPVSAPGQWARSVRLNSIHICPLDANKIVATQGRRIGIHHVDIGETDSHDVATDLLTSALYSPHVPHVLACAGADRNIYVLDTRIDCRNHVAWHVSNAHRYAITDLQFSPFIPYWLASASGDGAVKVWDLRYGKEPAARIDGHYQSVNALAWSTTRIDLVGTVSSDKSWRAWSFNSSLVVPRHPGSDACIACPGSEWNGTSRKKASVGDVAVGATQIAQSHTGYRAPVVSLAASSFYPDTFYCVSSVGDVQSHCILSETFEDKGPSFFDSKRHPAESEFERALKARNLAAAFSLAATLTKSNPKADAILNLCNSRPPIPQSEYTIDGSNEGGPQLIQDFRKTLDEYCTGLPPGFDQQPWLALLPARVKAELDRVTFRLNLSNDVANGNWAGILKNEKSLIHTLSTDVNYLDMDVITAIIECVFPHEPVKAMNLTLKLAEIAEDAGSNKFLDYVDLLWMCLFPTVYDSEKFLPPLDVTNWDSVTSLKWKMSKDARKTRRRDIEGTLRDSRVVLAMLRVEINLQKVLSRPNVEEEVLRVIAGDRALNGSLGAQAASKERERTISARANRMYLDALLKCGRHEEWFGVCAELISTFQATDFARQLMSLADKPAMRHLRTHVDILFKEASTHLVVAVQTSQLNTRQVEVSAKFSAAIQILGKTFILVSKISSIVLAMMPQLYSHDKVVHQDKEALDKVVMDAINGLSVQLKDLLNMLGESLDKILETAKRIVGPVGSTTYTTLWASVNVLIKDMEAIARTFRRGDKGPTGQLVIQVASVITQLKEWVKETGGSWS</sequence>
<dbReference type="EMBL" id="QEAN01000179">
    <property type="protein sequence ID" value="TPX44104.1"/>
    <property type="molecule type" value="Genomic_DNA"/>
</dbReference>
<dbReference type="SUPFAM" id="SSF50978">
    <property type="entry name" value="WD40 repeat-like"/>
    <property type="match status" value="1"/>
</dbReference>
<evidence type="ECO:0000256" key="4">
    <source>
        <dbReference type="PROSITE-ProRule" id="PRU00221"/>
    </source>
</evidence>
<dbReference type="PANTHER" id="PTHR14205">
    <property type="entry name" value="WD-REPEAT PROTEIN"/>
    <property type="match status" value="1"/>
</dbReference>
<dbReference type="GO" id="GO:0016567">
    <property type="term" value="P:protein ubiquitination"/>
    <property type="evidence" value="ECO:0007669"/>
    <property type="project" value="TreeGrafter"/>
</dbReference>
<dbReference type="InterPro" id="IPR036322">
    <property type="entry name" value="WD40_repeat_dom_sf"/>
</dbReference>
<evidence type="ECO:0000313" key="5">
    <source>
        <dbReference type="EMBL" id="TPX43752.1"/>
    </source>
</evidence>
<evidence type="ECO:0000313" key="8">
    <source>
        <dbReference type="Proteomes" id="UP000320475"/>
    </source>
</evidence>
<feature type="repeat" description="WD" evidence="4">
    <location>
        <begin position="290"/>
        <end position="332"/>
    </location>
</feature>
<accession>A0A507CWY8</accession>
<name>A0A507CWY8_9FUNG</name>
<dbReference type="VEuPathDB" id="FungiDB:SeMB42_g04433"/>
<dbReference type="PROSITE" id="PS50294">
    <property type="entry name" value="WD_REPEATS_REGION"/>
    <property type="match status" value="1"/>
</dbReference>
<dbReference type="Proteomes" id="UP000320475">
    <property type="component" value="Unassembled WGS sequence"/>
</dbReference>
<keyword evidence="2 4" id="KW-0853">WD repeat</keyword>
<dbReference type="InterPro" id="IPR040323">
    <property type="entry name" value="EIPR1"/>
</dbReference>
<dbReference type="Proteomes" id="UP000317494">
    <property type="component" value="Unassembled WGS sequence"/>
</dbReference>
<dbReference type="PROSITE" id="PS00678">
    <property type="entry name" value="WD_REPEATS_1"/>
    <property type="match status" value="1"/>
</dbReference>
<organism evidence="5 8">
    <name type="scientific">Synchytrium endobioticum</name>
    <dbReference type="NCBI Taxonomy" id="286115"/>
    <lineage>
        <taxon>Eukaryota</taxon>
        <taxon>Fungi</taxon>
        <taxon>Fungi incertae sedis</taxon>
        <taxon>Chytridiomycota</taxon>
        <taxon>Chytridiomycota incertae sedis</taxon>
        <taxon>Chytridiomycetes</taxon>
        <taxon>Synchytriales</taxon>
        <taxon>Synchytriaceae</taxon>
        <taxon>Synchytrium</taxon>
    </lineage>
</organism>
<evidence type="ECO:0000256" key="1">
    <source>
        <dbReference type="ARBA" id="ARBA00005672"/>
    </source>
</evidence>
<evidence type="ECO:0000256" key="3">
    <source>
        <dbReference type="ARBA" id="ARBA00022737"/>
    </source>
</evidence>
<dbReference type="EMBL" id="QEAM01000210">
    <property type="protein sequence ID" value="TPX43752.1"/>
    <property type="molecule type" value="Genomic_DNA"/>
</dbReference>
<dbReference type="Gene3D" id="2.130.10.10">
    <property type="entry name" value="YVTN repeat-like/Quinoprotein amine dehydrogenase"/>
    <property type="match status" value="1"/>
</dbReference>
<comment type="caution">
    <text evidence="5">The sequence shown here is derived from an EMBL/GenBank/DDBJ whole genome shotgun (WGS) entry which is preliminary data.</text>
</comment>